<dbReference type="GO" id="GO:0005975">
    <property type="term" value="P:carbohydrate metabolic process"/>
    <property type="evidence" value="ECO:0007669"/>
    <property type="project" value="InterPro"/>
</dbReference>
<dbReference type="RefSeq" id="WP_091618686.1">
    <property type="nucleotide sequence ID" value="NZ_FNZN01000001.1"/>
</dbReference>
<name>A0A1H7FB88_9FLAO</name>
<keyword evidence="2" id="KW-0119">Carbohydrate metabolism</keyword>
<dbReference type="AlphaFoldDB" id="A0A1H7FB88"/>
<reference evidence="5" key="1">
    <citation type="submission" date="2016-10" db="EMBL/GenBank/DDBJ databases">
        <authorList>
            <person name="Varghese N."/>
            <person name="Submissions S."/>
        </authorList>
    </citation>
    <scope>NUCLEOTIDE SEQUENCE [LARGE SCALE GENOMIC DNA]</scope>
    <source>
        <strain evidence="5">DSM 16471</strain>
    </source>
</reference>
<dbReference type="InterPro" id="IPR004300">
    <property type="entry name" value="Glyco_hydro_57_N"/>
</dbReference>
<keyword evidence="5" id="KW-1185">Reference proteome</keyword>
<dbReference type="GO" id="GO:0003824">
    <property type="term" value="F:catalytic activity"/>
    <property type="evidence" value="ECO:0007669"/>
    <property type="project" value="InterPro"/>
</dbReference>
<evidence type="ECO:0000256" key="1">
    <source>
        <dbReference type="ARBA" id="ARBA00006821"/>
    </source>
</evidence>
<evidence type="ECO:0000256" key="2">
    <source>
        <dbReference type="ARBA" id="ARBA00023277"/>
    </source>
</evidence>
<dbReference type="OrthoDB" id="138256at2"/>
<protein>
    <submittedName>
        <fullName evidence="4">Alpha-amylase</fullName>
    </submittedName>
</protein>
<dbReference type="PANTHER" id="PTHR36306:SF1">
    <property type="entry name" value="ALPHA-AMYLASE-RELATED"/>
    <property type="match status" value="1"/>
</dbReference>
<dbReference type="EMBL" id="FNZN01000001">
    <property type="protein sequence ID" value="SEK23371.1"/>
    <property type="molecule type" value="Genomic_DNA"/>
</dbReference>
<dbReference type="InterPro" id="IPR011330">
    <property type="entry name" value="Glyco_hydro/deAcase_b/a-brl"/>
</dbReference>
<dbReference type="PANTHER" id="PTHR36306">
    <property type="entry name" value="ALPHA-AMYLASE-RELATED-RELATED"/>
    <property type="match status" value="1"/>
</dbReference>
<comment type="similarity">
    <text evidence="1">Belongs to the glycosyl hydrolase 57 family.</text>
</comment>
<evidence type="ECO:0000313" key="5">
    <source>
        <dbReference type="Proteomes" id="UP000198990"/>
    </source>
</evidence>
<organism evidence="4 5">
    <name type="scientific">Maribacter orientalis</name>
    <dbReference type="NCBI Taxonomy" id="228957"/>
    <lineage>
        <taxon>Bacteria</taxon>
        <taxon>Pseudomonadati</taxon>
        <taxon>Bacteroidota</taxon>
        <taxon>Flavobacteriia</taxon>
        <taxon>Flavobacteriales</taxon>
        <taxon>Flavobacteriaceae</taxon>
        <taxon>Maribacter</taxon>
    </lineage>
</organism>
<dbReference type="Pfam" id="PF03065">
    <property type="entry name" value="Glyco_hydro_57"/>
    <property type="match status" value="1"/>
</dbReference>
<evidence type="ECO:0000259" key="3">
    <source>
        <dbReference type="Pfam" id="PF03065"/>
    </source>
</evidence>
<proteinExistence type="inferred from homology"/>
<dbReference type="STRING" id="228957.SAMN04488008_101107"/>
<feature type="domain" description="Glycoside hydrolase family 57 N-terminal" evidence="3">
    <location>
        <begin position="6"/>
        <end position="290"/>
    </location>
</feature>
<sequence length="408" mass="47171">MKNICFTFLVHQPYRLRNFHFFEIGNHYNYFDEETNAKIMRQIVEESYLPTNKLMLNLINTFGNKIKVSFAISGTALNQMEQYVPEVLGSFKELAATGNVEFLGQNYSTSLSSLKSESAFYEEVLEHKRLISRLFRKRPKVFLNTGLLYSDEIGKMISNLGFKGVITEGSSVILNGKSPNNLYKSTSRPPLILFLRNTSLSDDIALRFSQRNWSEWPLTSEKYLGWLNALPASDELVNLVMDYGTFGEHHKKESGIFDFLEFLFRHIAESKDLKLSTPVEVLKSVSAKAKLKVSKPISYTGTDKNASAWLKNEMQQEACDTLYAMEDLVKNTRDKFLHQDWERLKTADHFLYMNNFEEVLGNLFNPYENPYAAFLKYMNVLSDFQLKVEDKTKKSSKRKNTRSLIKNK</sequence>
<evidence type="ECO:0000313" key="4">
    <source>
        <dbReference type="EMBL" id="SEK23371.1"/>
    </source>
</evidence>
<dbReference type="Proteomes" id="UP000198990">
    <property type="component" value="Unassembled WGS sequence"/>
</dbReference>
<dbReference type="SUPFAM" id="SSF88713">
    <property type="entry name" value="Glycoside hydrolase/deacetylase"/>
    <property type="match status" value="1"/>
</dbReference>
<accession>A0A1H7FB88</accession>
<dbReference type="CDD" id="cd10795">
    <property type="entry name" value="GH57N_MJA1_like"/>
    <property type="match status" value="1"/>
</dbReference>
<gene>
    <name evidence="4" type="ORF">SAMN04488008_101107</name>
</gene>
<dbReference type="Gene3D" id="3.20.110.20">
    <property type="match status" value="1"/>
</dbReference>
<dbReference type="InterPro" id="IPR052046">
    <property type="entry name" value="GH57_Enzymes"/>
</dbReference>